<protein>
    <submittedName>
        <fullName evidence="2">DUF6916 family protein</fullName>
    </submittedName>
</protein>
<dbReference type="RefSeq" id="WP_379931110.1">
    <property type="nucleotide sequence ID" value="NZ_JBHUMM010000044.1"/>
</dbReference>
<dbReference type="Pfam" id="PF21880">
    <property type="entry name" value="DUF6916"/>
    <property type="match status" value="1"/>
</dbReference>
<dbReference type="EMBL" id="JBHUMM010000044">
    <property type="protein sequence ID" value="MFD2673526.1"/>
    <property type="molecule type" value="Genomic_DNA"/>
</dbReference>
<evidence type="ECO:0000259" key="1">
    <source>
        <dbReference type="Pfam" id="PF21880"/>
    </source>
</evidence>
<feature type="domain" description="DUF6916" evidence="1">
    <location>
        <begin position="4"/>
        <end position="94"/>
    </location>
</feature>
<evidence type="ECO:0000313" key="3">
    <source>
        <dbReference type="Proteomes" id="UP001597497"/>
    </source>
</evidence>
<organism evidence="2 3">
    <name type="scientific">Marinicrinis sediminis</name>
    <dbReference type="NCBI Taxonomy" id="1652465"/>
    <lineage>
        <taxon>Bacteria</taxon>
        <taxon>Bacillati</taxon>
        <taxon>Bacillota</taxon>
        <taxon>Bacilli</taxon>
        <taxon>Bacillales</taxon>
        <taxon>Paenibacillaceae</taxon>
    </lineage>
</organism>
<keyword evidence="3" id="KW-1185">Reference proteome</keyword>
<gene>
    <name evidence="2" type="ORF">ACFSUC_18410</name>
</gene>
<reference evidence="3" key="1">
    <citation type="journal article" date="2019" name="Int. J. Syst. Evol. Microbiol.">
        <title>The Global Catalogue of Microorganisms (GCM) 10K type strain sequencing project: providing services to taxonomists for standard genome sequencing and annotation.</title>
        <authorList>
            <consortium name="The Broad Institute Genomics Platform"/>
            <consortium name="The Broad Institute Genome Sequencing Center for Infectious Disease"/>
            <person name="Wu L."/>
            <person name="Ma J."/>
        </authorList>
    </citation>
    <scope>NUCLEOTIDE SEQUENCE [LARGE SCALE GENOMIC DNA]</scope>
    <source>
        <strain evidence="3">KCTC 33676</strain>
    </source>
</reference>
<evidence type="ECO:0000313" key="2">
    <source>
        <dbReference type="EMBL" id="MFD2673526.1"/>
    </source>
</evidence>
<name>A0ABW5RFN0_9BACL</name>
<accession>A0ABW5RFN0</accession>
<proteinExistence type="predicted"/>
<dbReference type="Proteomes" id="UP001597497">
    <property type="component" value="Unassembled WGS sequence"/>
</dbReference>
<comment type="caution">
    <text evidence="2">The sequence shown here is derived from an EMBL/GenBank/DDBJ whole genome shotgun (WGS) entry which is preliminary data.</text>
</comment>
<dbReference type="InterPro" id="IPR054209">
    <property type="entry name" value="DUF6916"/>
</dbReference>
<sequence length="100" mass="11482">MAPFSFEQFSDQLHEAFILIDGDHRVQLNLAEATQGHSNEMHEQFSLFFEADAARVVAQGMYKLEHPDFDHLELFLVPIGISEDGSKIRYEAVFNRLKAK</sequence>